<evidence type="ECO:0000313" key="16">
    <source>
        <dbReference type="Proteomes" id="UP000187209"/>
    </source>
</evidence>
<keyword evidence="6 11" id="KW-0547">Nucleotide-binding</keyword>
<evidence type="ECO:0000259" key="14">
    <source>
        <dbReference type="PROSITE" id="PS51285"/>
    </source>
</evidence>
<dbReference type="EMBL" id="MPUH01000196">
    <property type="protein sequence ID" value="OMJ86728.1"/>
    <property type="molecule type" value="Genomic_DNA"/>
</dbReference>
<dbReference type="PANTHER" id="PTHR24351">
    <property type="entry name" value="RIBOSOMAL PROTEIN S6 KINASE"/>
    <property type="match status" value="1"/>
</dbReference>
<keyword evidence="16" id="KW-1185">Reference proteome</keyword>
<comment type="catalytic activity">
    <reaction evidence="10">
        <text>L-seryl-[protein] + ATP = O-phospho-L-seryl-[protein] + ADP + H(+)</text>
        <dbReference type="Rhea" id="RHEA:17989"/>
        <dbReference type="Rhea" id="RHEA-COMP:9863"/>
        <dbReference type="Rhea" id="RHEA-COMP:11604"/>
        <dbReference type="ChEBI" id="CHEBI:15378"/>
        <dbReference type="ChEBI" id="CHEBI:29999"/>
        <dbReference type="ChEBI" id="CHEBI:30616"/>
        <dbReference type="ChEBI" id="CHEBI:83421"/>
        <dbReference type="ChEBI" id="CHEBI:456216"/>
        <dbReference type="EC" id="2.7.11.1"/>
    </reaction>
</comment>
<comment type="catalytic activity">
    <reaction evidence="9">
        <text>L-threonyl-[protein] + ATP = O-phospho-L-threonyl-[protein] + ADP + H(+)</text>
        <dbReference type="Rhea" id="RHEA:46608"/>
        <dbReference type="Rhea" id="RHEA-COMP:11060"/>
        <dbReference type="Rhea" id="RHEA-COMP:11605"/>
        <dbReference type="ChEBI" id="CHEBI:15378"/>
        <dbReference type="ChEBI" id="CHEBI:30013"/>
        <dbReference type="ChEBI" id="CHEBI:30616"/>
        <dbReference type="ChEBI" id="CHEBI:61977"/>
        <dbReference type="ChEBI" id="CHEBI:456216"/>
        <dbReference type="EC" id="2.7.11.1"/>
    </reaction>
</comment>
<dbReference type="InterPro" id="IPR000719">
    <property type="entry name" value="Prot_kinase_dom"/>
</dbReference>
<dbReference type="PROSITE" id="PS00108">
    <property type="entry name" value="PROTEIN_KINASE_ST"/>
    <property type="match status" value="1"/>
</dbReference>
<accession>A0A1R2CCI9</accession>
<evidence type="ECO:0000256" key="8">
    <source>
        <dbReference type="ARBA" id="ARBA00022840"/>
    </source>
</evidence>
<dbReference type="GO" id="GO:0005524">
    <property type="term" value="F:ATP binding"/>
    <property type="evidence" value="ECO:0007669"/>
    <property type="project" value="UniProtKB-UniRule"/>
</dbReference>
<dbReference type="PROSITE" id="PS00107">
    <property type="entry name" value="PROTEIN_KINASE_ATP"/>
    <property type="match status" value="1"/>
</dbReference>
<dbReference type="Proteomes" id="UP000187209">
    <property type="component" value="Unassembled WGS sequence"/>
</dbReference>
<dbReference type="Gene3D" id="3.30.200.20">
    <property type="entry name" value="Phosphorylase Kinase, domain 1"/>
    <property type="match status" value="1"/>
</dbReference>
<dbReference type="OrthoDB" id="63267at2759"/>
<evidence type="ECO:0000256" key="12">
    <source>
        <dbReference type="RuleBase" id="RU000304"/>
    </source>
</evidence>
<comment type="caution">
    <text evidence="15">The sequence shown here is derived from an EMBL/GenBank/DDBJ whole genome shotgun (WGS) entry which is preliminary data.</text>
</comment>
<evidence type="ECO:0000256" key="7">
    <source>
        <dbReference type="ARBA" id="ARBA00022777"/>
    </source>
</evidence>
<gene>
    <name evidence="15" type="ORF">SteCoe_11662</name>
</gene>
<keyword evidence="3 12" id="KW-0723">Serine/threonine-protein kinase</keyword>
<dbReference type="InterPro" id="IPR011009">
    <property type="entry name" value="Kinase-like_dom_sf"/>
</dbReference>
<evidence type="ECO:0000256" key="10">
    <source>
        <dbReference type="ARBA" id="ARBA00048679"/>
    </source>
</evidence>
<dbReference type="FunFam" id="1.10.510.10:FF:000008">
    <property type="entry name" value="Non-specific serine/threonine protein kinase"/>
    <property type="match status" value="1"/>
</dbReference>
<dbReference type="EC" id="2.7.11.1" evidence="2"/>
<dbReference type="AlphaFoldDB" id="A0A1R2CCI9"/>
<dbReference type="CDD" id="cd05123">
    <property type="entry name" value="STKc_AGC"/>
    <property type="match status" value="1"/>
</dbReference>
<evidence type="ECO:0000256" key="2">
    <source>
        <dbReference type="ARBA" id="ARBA00012513"/>
    </source>
</evidence>
<comment type="similarity">
    <text evidence="1">Belongs to the protein kinase superfamily. AGC Ser/Thr protein kinase family.</text>
</comment>
<keyword evidence="4" id="KW-0597">Phosphoprotein</keyword>
<evidence type="ECO:0000256" key="6">
    <source>
        <dbReference type="ARBA" id="ARBA00022741"/>
    </source>
</evidence>
<feature type="domain" description="AGC-kinase C-terminal" evidence="14">
    <location>
        <begin position="299"/>
        <end position="361"/>
    </location>
</feature>
<dbReference type="InterPro" id="IPR000961">
    <property type="entry name" value="AGC-kinase_C"/>
</dbReference>
<evidence type="ECO:0000256" key="4">
    <source>
        <dbReference type="ARBA" id="ARBA00022553"/>
    </source>
</evidence>
<evidence type="ECO:0000256" key="5">
    <source>
        <dbReference type="ARBA" id="ARBA00022679"/>
    </source>
</evidence>
<keyword evidence="7" id="KW-0418">Kinase</keyword>
<dbReference type="GO" id="GO:0004674">
    <property type="term" value="F:protein serine/threonine kinase activity"/>
    <property type="evidence" value="ECO:0007669"/>
    <property type="project" value="UniProtKB-KW"/>
</dbReference>
<evidence type="ECO:0000256" key="11">
    <source>
        <dbReference type="PROSITE-ProRule" id="PRU10141"/>
    </source>
</evidence>
<evidence type="ECO:0000259" key="13">
    <source>
        <dbReference type="PROSITE" id="PS50011"/>
    </source>
</evidence>
<feature type="binding site" evidence="11">
    <location>
        <position position="73"/>
    </location>
    <ligand>
        <name>ATP</name>
        <dbReference type="ChEBI" id="CHEBI:30616"/>
    </ligand>
</feature>
<dbReference type="SMART" id="SM00220">
    <property type="entry name" value="S_TKc"/>
    <property type="match status" value="1"/>
</dbReference>
<sequence length="361" mass="41539">MGKICSCLCPPKNQGIDKKEDEKESLITSSIVSNQTPKISKRDFNVVKLIGQGKFGKVFLVNKKSNGVLYAMKVMKKKDIDRNHQRLNTINERNILIKCQSPFIVQLKFSFQDYRSIYLVMEFIQGGELFYQLRKSGRFGEDRAQFYAAEIILALEFLHENGIIYRDLKPENILLDSDGHIKLTDFGLSKSGIDESNLKTFTLCGTTDYLAPEIIKSHGYDKAVDFWSLGVVVYEMIAGLSPFYAENHKDIYKNILRRNFEIKPYFSQEAADLINKLLTMDVAERTKYGTEVKKHAFFRNLDWEMLEKKEITPPFKPRLTNNVDLRYFDEGCTGQALNESVVSVGSTSSYLYQDFTYVNDD</sequence>
<dbReference type="Pfam" id="PF00069">
    <property type="entry name" value="Pkinase"/>
    <property type="match status" value="1"/>
</dbReference>
<evidence type="ECO:0000256" key="9">
    <source>
        <dbReference type="ARBA" id="ARBA00047899"/>
    </source>
</evidence>
<name>A0A1R2CCI9_9CILI</name>
<dbReference type="SUPFAM" id="SSF56112">
    <property type="entry name" value="Protein kinase-like (PK-like)"/>
    <property type="match status" value="1"/>
</dbReference>
<keyword evidence="8 11" id="KW-0067">ATP-binding</keyword>
<dbReference type="PROSITE" id="PS51285">
    <property type="entry name" value="AGC_KINASE_CTER"/>
    <property type="match status" value="1"/>
</dbReference>
<evidence type="ECO:0000256" key="3">
    <source>
        <dbReference type="ARBA" id="ARBA00022527"/>
    </source>
</evidence>
<keyword evidence="5" id="KW-0808">Transferase</keyword>
<dbReference type="InterPro" id="IPR045270">
    <property type="entry name" value="STKc_AGC"/>
</dbReference>
<evidence type="ECO:0000256" key="1">
    <source>
        <dbReference type="ARBA" id="ARBA00009903"/>
    </source>
</evidence>
<evidence type="ECO:0000313" key="15">
    <source>
        <dbReference type="EMBL" id="OMJ86728.1"/>
    </source>
</evidence>
<feature type="domain" description="Protein kinase" evidence="13">
    <location>
        <begin position="44"/>
        <end position="298"/>
    </location>
</feature>
<dbReference type="InterPro" id="IPR008271">
    <property type="entry name" value="Ser/Thr_kinase_AS"/>
</dbReference>
<dbReference type="PROSITE" id="PS50011">
    <property type="entry name" value="PROTEIN_KINASE_DOM"/>
    <property type="match status" value="1"/>
</dbReference>
<organism evidence="15 16">
    <name type="scientific">Stentor coeruleus</name>
    <dbReference type="NCBI Taxonomy" id="5963"/>
    <lineage>
        <taxon>Eukaryota</taxon>
        <taxon>Sar</taxon>
        <taxon>Alveolata</taxon>
        <taxon>Ciliophora</taxon>
        <taxon>Postciliodesmatophora</taxon>
        <taxon>Heterotrichea</taxon>
        <taxon>Heterotrichida</taxon>
        <taxon>Stentoridae</taxon>
        <taxon>Stentor</taxon>
    </lineage>
</organism>
<dbReference type="Gene3D" id="1.10.510.10">
    <property type="entry name" value="Transferase(Phosphotransferase) domain 1"/>
    <property type="match status" value="1"/>
</dbReference>
<protein>
    <recommendedName>
        <fullName evidence="2">non-specific serine/threonine protein kinase</fullName>
        <ecNumber evidence="2">2.7.11.1</ecNumber>
    </recommendedName>
</protein>
<proteinExistence type="inferred from homology"/>
<dbReference type="SMART" id="SM00133">
    <property type="entry name" value="S_TK_X"/>
    <property type="match status" value="1"/>
</dbReference>
<dbReference type="InterPro" id="IPR017441">
    <property type="entry name" value="Protein_kinase_ATP_BS"/>
</dbReference>
<reference evidence="15 16" key="1">
    <citation type="submission" date="2016-11" db="EMBL/GenBank/DDBJ databases">
        <title>The macronuclear genome of Stentor coeruleus: a giant cell with tiny introns.</title>
        <authorList>
            <person name="Slabodnick M."/>
            <person name="Ruby J.G."/>
            <person name="Reiff S.B."/>
            <person name="Swart E.C."/>
            <person name="Gosai S."/>
            <person name="Prabakaran S."/>
            <person name="Witkowska E."/>
            <person name="Larue G.E."/>
            <person name="Fisher S."/>
            <person name="Freeman R.M."/>
            <person name="Gunawardena J."/>
            <person name="Chu W."/>
            <person name="Stover N.A."/>
            <person name="Gregory B.D."/>
            <person name="Nowacki M."/>
            <person name="Derisi J."/>
            <person name="Roy S.W."/>
            <person name="Marshall W.F."/>
            <person name="Sood P."/>
        </authorList>
    </citation>
    <scope>NUCLEOTIDE SEQUENCE [LARGE SCALE GENOMIC DNA]</scope>
    <source>
        <strain evidence="15">WM001</strain>
    </source>
</reference>
<dbReference type="FunFam" id="3.30.200.20:FF:000524">
    <property type="entry name" value="Non-specific serine/threonine protein kinase"/>
    <property type="match status" value="1"/>
</dbReference>